<dbReference type="EMBL" id="CM042040">
    <property type="protein sequence ID" value="KAI3716482.1"/>
    <property type="molecule type" value="Genomic_DNA"/>
</dbReference>
<accession>A0ACB9B1Y9</accession>
<protein>
    <submittedName>
        <fullName evidence="1">Uncharacterized protein</fullName>
    </submittedName>
</protein>
<keyword evidence="2" id="KW-1185">Reference proteome</keyword>
<evidence type="ECO:0000313" key="1">
    <source>
        <dbReference type="EMBL" id="KAI3716482.1"/>
    </source>
</evidence>
<evidence type="ECO:0000313" key="2">
    <source>
        <dbReference type="Proteomes" id="UP001056120"/>
    </source>
</evidence>
<gene>
    <name evidence="1" type="ORF">L1987_67393</name>
</gene>
<sequence length="212" mass="23551">MTQASNRINKKYTSSSNSNSWNSSSINVLGHPLCERSPFLVLVIDILMLILVLGCIGFLIRPYINSIYHYSLAILPLITEVIADLISDAPIAYVIGLIAVFSGVIASIAVWEIFELKSRKCGKPDCKGLRNAVEFDIQLESEECIKYSLSKRASGYGVRQLELGKDHKELEAELKKMAPVNGRTVLIFRAPCGCPAGKLEVWGPKRVRRLKK</sequence>
<organism evidence="1 2">
    <name type="scientific">Smallanthus sonchifolius</name>
    <dbReference type="NCBI Taxonomy" id="185202"/>
    <lineage>
        <taxon>Eukaryota</taxon>
        <taxon>Viridiplantae</taxon>
        <taxon>Streptophyta</taxon>
        <taxon>Embryophyta</taxon>
        <taxon>Tracheophyta</taxon>
        <taxon>Spermatophyta</taxon>
        <taxon>Magnoliopsida</taxon>
        <taxon>eudicotyledons</taxon>
        <taxon>Gunneridae</taxon>
        <taxon>Pentapetalae</taxon>
        <taxon>asterids</taxon>
        <taxon>campanulids</taxon>
        <taxon>Asterales</taxon>
        <taxon>Asteraceae</taxon>
        <taxon>Asteroideae</taxon>
        <taxon>Heliantheae alliance</taxon>
        <taxon>Millerieae</taxon>
        <taxon>Smallanthus</taxon>
    </lineage>
</organism>
<proteinExistence type="predicted"/>
<name>A0ACB9B1Y9_9ASTR</name>
<reference evidence="2" key="1">
    <citation type="journal article" date="2022" name="Mol. Ecol. Resour.">
        <title>The genomes of chicory, endive, great burdock and yacon provide insights into Asteraceae palaeo-polyploidization history and plant inulin production.</title>
        <authorList>
            <person name="Fan W."/>
            <person name="Wang S."/>
            <person name="Wang H."/>
            <person name="Wang A."/>
            <person name="Jiang F."/>
            <person name="Liu H."/>
            <person name="Zhao H."/>
            <person name="Xu D."/>
            <person name="Zhang Y."/>
        </authorList>
    </citation>
    <scope>NUCLEOTIDE SEQUENCE [LARGE SCALE GENOMIC DNA]</scope>
    <source>
        <strain evidence="2">cv. Yunnan</strain>
    </source>
</reference>
<comment type="caution">
    <text evidence="1">The sequence shown here is derived from an EMBL/GenBank/DDBJ whole genome shotgun (WGS) entry which is preliminary data.</text>
</comment>
<reference evidence="1 2" key="2">
    <citation type="journal article" date="2022" name="Mol. Ecol. Resour.">
        <title>The genomes of chicory, endive, great burdock and yacon provide insights into Asteraceae paleo-polyploidization history and plant inulin production.</title>
        <authorList>
            <person name="Fan W."/>
            <person name="Wang S."/>
            <person name="Wang H."/>
            <person name="Wang A."/>
            <person name="Jiang F."/>
            <person name="Liu H."/>
            <person name="Zhao H."/>
            <person name="Xu D."/>
            <person name="Zhang Y."/>
        </authorList>
    </citation>
    <scope>NUCLEOTIDE SEQUENCE [LARGE SCALE GENOMIC DNA]</scope>
    <source>
        <strain evidence="2">cv. Yunnan</strain>
        <tissue evidence="1">Leaves</tissue>
    </source>
</reference>
<dbReference type="Proteomes" id="UP001056120">
    <property type="component" value="Linkage Group LG23"/>
</dbReference>